<accession>A0ABM6SWG8</accession>
<dbReference type="PANTHER" id="PTHR42940:SF8">
    <property type="entry name" value="VACUOLAR PROTEIN SORTING-ASSOCIATED PROTEIN 11"/>
    <property type="match status" value="1"/>
</dbReference>
<evidence type="ECO:0000256" key="3">
    <source>
        <dbReference type="ARBA" id="ARBA00022723"/>
    </source>
</evidence>
<dbReference type="Gene3D" id="3.90.180.10">
    <property type="entry name" value="Medium-chain alcohol dehydrogenases, catalytic domain"/>
    <property type="match status" value="1"/>
</dbReference>
<dbReference type="InterPro" id="IPR013149">
    <property type="entry name" value="ADH-like_C"/>
</dbReference>
<dbReference type="RefSeq" id="WP_099499334.1">
    <property type="nucleotide sequence ID" value="NZ_CP026652.1"/>
</dbReference>
<comment type="cofactor">
    <cofactor evidence="1">
        <name>Zn(2+)</name>
        <dbReference type="ChEBI" id="CHEBI:29105"/>
    </cofactor>
</comment>
<dbReference type="EC" id="1.1.1.1" evidence="2"/>
<keyword evidence="4" id="KW-0862">Zinc</keyword>
<name>A0ABM6SWG8_9ACTN</name>
<evidence type="ECO:0000313" key="7">
    <source>
        <dbReference type="EMBL" id="AVH58696.1"/>
    </source>
</evidence>
<sequence length="230" mass="23921">MTTAASPPTSFARRRDLVSIGDLDPIQAAPLGDAGGTSYGAVNAVLPYIRPNGFVVVVGIGGLGSFALQFLRLKTSATIIAVDLADKLAHARSRGAHHTVTSDPSAAATIRELTGGRGADAIIDFVGVDATLQLATDVVRPTGCINFVGTGGGTLPFRFQNPPLGVHIVATASYSMQELQDLVGLAQRGLLTSDVTTYAFQDLEEAYSALRDGRIEGRAVVAFDGDRPTP</sequence>
<evidence type="ECO:0000256" key="4">
    <source>
        <dbReference type="ARBA" id="ARBA00022833"/>
    </source>
</evidence>
<dbReference type="Gene3D" id="3.40.50.720">
    <property type="entry name" value="NAD(P)-binding Rossmann-like Domain"/>
    <property type="match status" value="1"/>
</dbReference>
<organism evidence="7 8">
    <name type="scientific">Streptomyces dengpaensis</name>
    <dbReference type="NCBI Taxonomy" id="2049881"/>
    <lineage>
        <taxon>Bacteria</taxon>
        <taxon>Bacillati</taxon>
        <taxon>Actinomycetota</taxon>
        <taxon>Actinomycetes</taxon>
        <taxon>Kitasatosporales</taxon>
        <taxon>Streptomycetaceae</taxon>
        <taxon>Streptomyces</taxon>
    </lineage>
</organism>
<evidence type="ECO:0000313" key="8">
    <source>
        <dbReference type="Proteomes" id="UP000238413"/>
    </source>
</evidence>
<keyword evidence="5" id="KW-0560">Oxidoreductase</keyword>
<evidence type="ECO:0000256" key="1">
    <source>
        <dbReference type="ARBA" id="ARBA00001947"/>
    </source>
</evidence>
<keyword evidence="3" id="KW-0479">Metal-binding</keyword>
<dbReference type="InterPro" id="IPR036291">
    <property type="entry name" value="NAD(P)-bd_dom_sf"/>
</dbReference>
<feature type="domain" description="Alcohol dehydrogenase-like C-terminal" evidence="6">
    <location>
        <begin position="62"/>
        <end position="184"/>
    </location>
</feature>
<dbReference type="EMBL" id="CP026652">
    <property type="protein sequence ID" value="AVH58696.1"/>
    <property type="molecule type" value="Genomic_DNA"/>
</dbReference>
<dbReference type="SUPFAM" id="SSF51735">
    <property type="entry name" value="NAD(P)-binding Rossmann-fold domains"/>
    <property type="match status" value="1"/>
</dbReference>
<protein>
    <recommendedName>
        <fullName evidence="2">alcohol dehydrogenase</fullName>
        <ecNumber evidence="2">1.1.1.1</ecNumber>
    </recommendedName>
</protein>
<keyword evidence="8" id="KW-1185">Reference proteome</keyword>
<dbReference type="Pfam" id="PF00107">
    <property type="entry name" value="ADH_zinc_N"/>
    <property type="match status" value="1"/>
</dbReference>
<dbReference type="PANTHER" id="PTHR42940">
    <property type="entry name" value="ALCOHOL DEHYDROGENASE 1-RELATED"/>
    <property type="match status" value="1"/>
</dbReference>
<evidence type="ECO:0000259" key="6">
    <source>
        <dbReference type="Pfam" id="PF00107"/>
    </source>
</evidence>
<evidence type="ECO:0000256" key="5">
    <source>
        <dbReference type="ARBA" id="ARBA00023002"/>
    </source>
</evidence>
<evidence type="ECO:0000256" key="2">
    <source>
        <dbReference type="ARBA" id="ARBA00013190"/>
    </source>
</evidence>
<reference evidence="7 8" key="1">
    <citation type="submission" date="2018-02" db="EMBL/GenBank/DDBJ databases">
        <title>Complete genome sequence of Streptomyces dengpaensis, the producer of angucyclines.</title>
        <authorList>
            <person name="Yumei L."/>
        </authorList>
    </citation>
    <scope>NUCLEOTIDE SEQUENCE [LARGE SCALE GENOMIC DNA]</scope>
    <source>
        <strain evidence="7 8">XZHG99</strain>
    </source>
</reference>
<proteinExistence type="predicted"/>
<dbReference type="Proteomes" id="UP000238413">
    <property type="component" value="Chromosome"/>
</dbReference>
<gene>
    <name evidence="7" type="ORF">C4B68_26305</name>
</gene>